<dbReference type="GO" id="GO:0006400">
    <property type="term" value="P:tRNA modification"/>
    <property type="evidence" value="ECO:0007669"/>
    <property type="project" value="TreeGrafter"/>
</dbReference>
<keyword evidence="3" id="KW-0413">Isomerase</keyword>
<dbReference type="PANTHER" id="PTHR13767:SF2">
    <property type="entry name" value="PSEUDOURIDYLATE SYNTHASE TRUB1"/>
    <property type="match status" value="1"/>
</dbReference>
<dbReference type="EC" id="5.4.99.25" evidence="1"/>
<evidence type="ECO:0000259" key="4">
    <source>
        <dbReference type="Pfam" id="PF01509"/>
    </source>
</evidence>
<dbReference type="InterPro" id="IPR020103">
    <property type="entry name" value="PsdUridine_synth_cat_dom_sf"/>
</dbReference>
<name>A0A382GI97_9ZZZZ</name>
<keyword evidence="2" id="KW-0819">tRNA processing</keyword>
<dbReference type="GO" id="GO:0003723">
    <property type="term" value="F:RNA binding"/>
    <property type="evidence" value="ECO:0007669"/>
    <property type="project" value="InterPro"/>
</dbReference>
<evidence type="ECO:0000256" key="1">
    <source>
        <dbReference type="ARBA" id="ARBA00012787"/>
    </source>
</evidence>
<dbReference type="NCBIfam" id="TIGR00431">
    <property type="entry name" value="TruB"/>
    <property type="match status" value="1"/>
</dbReference>
<feature type="non-terminal residue" evidence="5">
    <location>
        <position position="147"/>
    </location>
</feature>
<accession>A0A382GI97</accession>
<proteinExistence type="predicted"/>
<evidence type="ECO:0000313" key="5">
    <source>
        <dbReference type="EMBL" id="SVB74689.1"/>
    </source>
</evidence>
<evidence type="ECO:0000256" key="3">
    <source>
        <dbReference type="ARBA" id="ARBA00023235"/>
    </source>
</evidence>
<sequence>MGWTSFDVVDKIRSLTGERKIGHAGTLDPFATGVLVVGIGRGSTKRLSEFTNAYKVYEATLRLGLATDTLDVEGKITEKKSVPQINESKVLAVFSQFMGTIKQVPPMYSAKKVNGQKLYELARKNITIEREAVTVKIKELLLLSLFD</sequence>
<dbReference type="GO" id="GO:1990481">
    <property type="term" value="P:mRNA pseudouridine synthesis"/>
    <property type="evidence" value="ECO:0007669"/>
    <property type="project" value="TreeGrafter"/>
</dbReference>
<dbReference type="AlphaFoldDB" id="A0A382GI97"/>
<dbReference type="Pfam" id="PF01509">
    <property type="entry name" value="TruB_N"/>
    <property type="match status" value="1"/>
</dbReference>
<feature type="domain" description="Pseudouridine synthase II N-terminal" evidence="4">
    <location>
        <begin position="13"/>
        <end position="144"/>
    </location>
</feature>
<protein>
    <recommendedName>
        <fullName evidence="1">tRNA pseudouridine(55) synthase</fullName>
        <ecNumber evidence="1">5.4.99.25</ecNumber>
    </recommendedName>
</protein>
<evidence type="ECO:0000256" key="2">
    <source>
        <dbReference type="ARBA" id="ARBA00022694"/>
    </source>
</evidence>
<dbReference type="InterPro" id="IPR014780">
    <property type="entry name" value="tRNA_psdUridine_synth_TruB"/>
</dbReference>
<organism evidence="5">
    <name type="scientific">marine metagenome</name>
    <dbReference type="NCBI Taxonomy" id="408172"/>
    <lineage>
        <taxon>unclassified sequences</taxon>
        <taxon>metagenomes</taxon>
        <taxon>ecological metagenomes</taxon>
    </lineage>
</organism>
<dbReference type="EMBL" id="UINC01055612">
    <property type="protein sequence ID" value="SVB74689.1"/>
    <property type="molecule type" value="Genomic_DNA"/>
</dbReference>
<dbReference type="Gene3D" id="3.30.2350.10">
    <property type="entry name" value="Pseudouridine synthase"/>
    <property type="match status" value="1"/>
</dbReference>
<dbReference type="InterPro" id="IPR002501">
    <property type="entry name" value="PsdUridine_synth_N"/>
</dbReference>
<dbReference type="SUPFAM" id="SSF55120">
    <property type="entry name" value="Pseudouridine synthase"/>
    <property type="match status" value="1"/>
</dbReference>
<dbReference type="PANTHER" id="PTHR13767">
    <property type="entry name" value="TRNA-PSEUDOURIDINE SYNTHASE"/>
    <property type="match status" value="1"/>
</dbReference>
<reference evidence="5" key="1">
    <citation type="submission" date="2018-05" db="EMBL/GenBank/DDBJ databases">
        <authorList>
            <person name="Lanie J.A."/>
            <person name="Ng W.-L."/>
            <person name="Kazmierczak K.M."/>
            <person name="Andrzejewski T.M."/>
            <person name="Davidsen T.M."/>
            <person name="Wayne K.J."/>
            <person name="Tettelin H."/>
            <person name="Glass J.I."/>
            <person name="Rusch D."/>
            <person name="Podicherti R."/>
            <person name="Tsui H.-C.T."/>
            <person name="Winkler M.E."/>
        </authorList>
    </citation>
    <scope>NUCLEOTIDE SEQUENCE</scope>
</reference>
<gene>
    <name evidence="5" type="ORF">METZ01_LOCUS227543</name>
</gene>
<dbReference type="GO" id="GO:0160148">
    <property type="term" value="F:tRNA pseudouridine(55) synthase activity"/>
    <property type="evidence" value="ECO:0007669"/>
    <property type="project" value="UniProtKB-EC"/>
</dbReference>